<organism evidence="3 4">
    <name type="scientific">Acinetobacter junii</name>
    <dbReference type="NCBI Taxonomy" id="40215"/>
    <lineage>
        <taxon>Bacteria</taxon>
        <taxon>Pseudomonadati</taxon>
        <taxon>Pseudomonadota</taxon>
        <taxon>Gammaproteobacteria</taxon>
        <taxon>Moraxellales</taxon>
        <taxon>Moraxellaceae</taxon>
        <taxon>Acinetobacter</taxon>
    </lineage>
</organism>
<feature type="transmembrane region" description="Helical" evidence="2">
    <location>
        <begin position="285"/>
        <end position="307"/>
    </location>
</feature>
<keyword evidence="2" id="KW-1133">Transmembrane helix</keyword>
<comment type="caution">
    <text evidence="3">The sequence shown here is derived from an EMBL/GenBank/DDBJ whole genome shotgun (WGS) entry which is preliminary data.</text>
</comment>
<accession>A0AAW5RD78</accession>
<dbReference type="Proteomes" id="UP001208534">
    <property type="component" value="Unassembled WGS sequence"/>
</dbReference>
<keyword evidence="2" id="KW-0472">Membrane</keyword>
<gene>
    <name evidence="3" type="ORF">KTH64_15280</name>
</gene>
<dbReference type="RefSeq" id="WP_262579471.1">
    <property type="nucleotide sequence ID" value="NZ_JAHPRE010000080.1"/>
</dbReference>
<sequence length="383" mass="43290">MTASNETIDLLTAIVDTIESSDEKAQQAKSELLEQLKLLTSKTDVVSTNFPKLIETLSTFDNKIASSFSNIENIDKRLSTVTNQIKSIENSVLNTQQQSKNLQLDHIIEKLSNADQQAQQLSNHLRNSSTKYLENMNAATNIARKKIEELETEVANIADSFSKIVSTRIADNVVTDVSSQLKNHVFRETVAGIEIGANEVAQTLTNKAFKNIDSTLKHTEKTILNDLHSFKKETDTAHQNWMQNIKKQQAEAEAIAKESHTMHMQREKTYQEHVSKEKAVVKRNWILIILVAWFGFTGTALGIAYAVKSASEKTVDDALNYLTLRNNLTQLGFSVENKEFCQSLLPKKQFNFTQGPQVSRCFYLESPTYEYTVNSRNLMIFTK</sequence>
<keyword evidence="1" id="KW-0175">Coiled coil</keyword>
<evidence type="ECO:0000256" key="2">
    <source>
        <dbReference type="SAM" id="Phobius"/>
    </source>
</evidence>
<dbReference type="EMBL" id="JAHPRE010000080">
    <property type="protein sequence ID" value="MCU4398270.1"/>
    <property type="molecule type" value="Genomic_DNA"/>
</dbReference>
<reference evidence="3" key="1">
    <citation type="submission" date="2021-06" db="EMBL/GenBank/DDBJ databases">
        <title>Propagation of a rapidly emergent carbapenem-resistant Acinetobacter baumannii lineage by various extra-hospital transmission networks.</title>
        <authorList>
            <person name="Calix J."/>
        </authorList>
    </citation>
    <scope>NUCLEOTIDE SEQUENCE</scope>
    <source>
        <strain evidence="3">WU_MDCI_Aw63</strain>
    </source>
</reference>
<evidence type="ECO:0000256" key="1">
    <source>
        <dbReference type="SAM" id="Coils"/>
    </source>
</evidence>
<protein>
    <submittedName>
        <fullName evidence="3">Uncharacterized protein</fullName>
    </submittedName>
</protein>
<name>A0AAW5RD78_ACIJU</name>
<proteinExistence type="predicted"/>
<evidence type="ECO:0000313" key="4">
    <source>
        <dbReference type="Proteomes" id="UP001208534"/>
    </source>
</evidence>
<keyword evidence="2" id="KW-0812">Transmembrane</keyword>
<feature type="coiled-coil region" evidence="1">
    <location>
        <begin position="71"/>
        <end position="153"/>
    </location>
</feature>
<dbReference type="AlphaFoldDB" id="A0AAW5RD78"/>
<evidence type="ECO:0000313" key="3">
    <source>
        <dbReference type="EMBL" id="MCU4398270.1"/>
    </source>
</evidence>